<dbReference type="OMA" id="HIDYIVP"/>
<feature type="binding site" evidence="12">
    <location>
        <position position="653"/>
    </location>
    <ligand>
        <name>Ca(2+)</name>
        <dbReference type="ChEBI" id="CHEBI:29108"/>
    </ligand>
</feature>
<name>A0A0U1M650_TALIS</name>
<dbReference type="GO" id="GO:0005576">
    <property type="term" value="C:extracellular region"/>
    <property type="evidence" value="ECO:0007669"/>
    <property type="project" value="UniProtKB-SubCell"/>
</dbReference>
<feature type="region of interest" description="Disordered" evidence="13">
    <location>
        <begin position="189"/>
        <end position="208"/>
    </location>
</feature>
<dbReference type="CDD" id="cd04056">
    <property type="entry name" value="Peptidases_S53"/>
    <property type="match status" value="1"/>
</dbReference>
<organism evidence="16 17">
    <name type="scientific">Talaromyces islandicus</name>
    <name type="common">Penicillium islandicum</name>
    <dbReference type="NCBI Taxonomy" id="28573"/>
    <lineage>
        <taxon>Eukaryota</taxon>
        <taxon>Fungi</taxon>
        <taxon>Dikarya</taxon>
        <taxon>Ascomycota</taxon>
        <taxon>Pezizomycotina</taxon>
        <taxon>Eurotiomycetes</taxon>
        <taxon>Eurotiomycetidae</taxon>
        <taxon>Eurotiales</taxon>
        <taxon>Trichocomaceae</taxon>
        <taxon>Talaromyces</taxon>
        <taxon>Talaromyces sect. Islandici</taxon>
    </lineage>
</organism>
<dbReference type="PROSITE" id="PS51695">
    <property type="entry name" value="SEDOLISIN"/>
    <property type="match status" value="1"/>
</dbReference>
<dbReference type="InterPro" id="IPR030400">
    <property type="entry name" value="Sedolisin_dom"/>
</dbReference>
<feature type="active site" description="Charge relay system" evidence="12">
    <location>
        <position position="320"/>
    </location>
</feature>
<dbReference type="InterPro" id="IPR000209">
    <property type="entry name" value="Peptidase_S8/S53_dom"/>
</dbReference>
<evidence type="ECO:0000256" key="7">
    <source>
        <dbReference type="ARBA" id="ARBA00022729"/>
    </source>
</evidence>
<evidence type="ECO:0000313" key="17">
    <source>
        <dbReference type="Proteomes" id="UP000054383"/>
    </source>
</evidence>
<dbReference type="CDD" id="cd11377">
    <property type="entry name" value="Pro-peptidase_S53"/>
    <property type="match status" value="1"/>
</dbReference>
<dbReference type="GO" id="GO:0046872">
    <property type="term" value="F:metal ion binding"/>
    <property type="evidence" value="ECO:0007669"/>
    <property type="project" value="UniProtKB-UniRule"/>
</dbReference>
<evidence type="ECO:0000256" key="2">
    <source>
        <dbReference type="ARBA" id="ARBA00002451"/>
    </source>
</evidence>
<gene>
    <name evidence="16" type="ORF">PISL3812_08063</name>
</gene>
<keyword evidence="10 12" id="KW-0106">Calcium</keyword>
<evidence type="ECO:0000313" key="16">
    <source>
        <dbReference type="EMBL" id="CRG91015.1"/>
    </source>
</evidence>
<dbReference type="GO" id="GO:0006508">
    <property type="term" value="P:proteolysis"/>
    <property type="evidence" value="ECO:0007669"/>
    <property type="project" value="UniProtKB-KW"/>
</dbReference>
<feature type="chain" id="PRO_5006711584" description="tripeptidyl-peptidase II" evidence="14">
    <location>
        <begin position="20"/>
        <end position="676"/>
    </location>
</feature>
<dbReference type="Pfam" id="PF09286">
    <property type="entry name" value="Pro-kuma_activ"/>
    <property type="match status" value="1"/>
</dbReference>
<comment type="function">
    <text evidence="2">Secreted tripeptidyl-peptidase which degrades proteins at acidic pHs and is involved in virulence.</text>
</comment>
<dbReference type="Gene3D" id="3.40.50.200">
    <property type="entry name" value="Peptidase S8/S53 domain"/>
    <property type="match status" value="1"/>
</dbReference>
<accession>A0A0U1M650</accession>
<evidence type="ECO:0000256" key="14">
    <source>
        <dbReference type="SAM" id="SignalP"/>
    </source>
</evidence>
<dbReference type="PANTHER" id="PTHR14218">
    <property type="entry name" value="PROTEASE S8 TRIPEPTIDYL PEPTIDASE I CLN2"/>
    <property type="match status" value="1"/>
</dbReference>
<dbReference type="InterPro" id="IPR050819">
    <property type="entry name" value="Tripeptidyl-peptidase_I"/>
</dbReference>
<evidence type="ECO:0000256" key="8">
    <source>
        <dbReference type="ARBA" id="ARBA00022801"/>
    </source>
</evidence>
<keyword evidence="6 12" id="KW-0479">Metal-binding</keyword>
<feature type="domain" description="Peptidase S53" evidence="15">
    <location>
        <begin position="238"/>
        <end position="675"/>
    </location>
</feature>
<dbReference type="PANTHER" id="PTHR14218:SF19">
    <property type="entry name" value="SERINE PROTEASE AORO, PUTATIVE (AFU_ORTHOLOGUE AFUA_6G10250)-RELATED"/>
    <property type="match status" value="1"/>
</dbReference>
<evidence type="ECO:0000256" key="11">
    <source>
        <dbReference type="ARBA" id="ARBA00023145"/>
    </source>
</evidence>
<keyword evidence="5 12" id="KW-0645">Protease</keyword>
<dbReference type="EC" id="3.4.14.10" evidence="4"/>
<feature type="active site" description="Charge relay system" evidence="12">
    <location>
        <position position="316"/>
    </location>
</feature>
<dbReference type="AlphaFoldDB" id="A0A0U1M650"/>
<evidence type="ECO:0000256" key="6">
    <source>
        <dbReference type="ARBA" id="ARBA00022723"/>
    </source>
</evidence>
<evidence type="ECO:0000256" key="9">
    <source>
        <dbReference type="ARBA" id="ARBA00022825"/>
    </source>
</evidence>
<evidence type="ECO:0000256" key="1">
    <source>
        <dbReference type="ARBA" id="ARBA00001910"/>
    </source>
</evidence>
<dbReference type="STRING" id="28573.A0A0U1M650"/>
<feature type="binding site" evidence="12">
    <location>
        <position position="635"/>
    </location>
    <ligand>
        <name>Ca(2+)</name>
        <dbReference type="ChEBI" id="CHEBI:29108"/>
    </ligand>
</feature>
<evidence type="ECO:0000259" key="15">
    <source>
        <dbReference type="PROSITE" id="PS51695"/>
    </source>
</evidence>
<dbReference type="SMART" id="SM00944">
    <property type="entry name" value="Pro-kuma_activ"/>
    <property type="match status" value="1"/>
</dbReference>
<dbReference type="SUPFAM" id="SSF52743">
    <property type="entry name" value="Subtilisin-like"/>
    <property type="match status" value="1"/>
</dbReference>
<protein>
    <recommendedName>
        <fullName evidence="4">tripeptidyl-peptidase II</fullName>
        <ecNumber evidence="4">3.4.14.10</ecNumber>
    </recommendedName>
</protein>
<dbReference type="EMBL" id="CVMT01000009">
    <property type="protein sequence ID" value="CRG91015.1"/>
    <property type="molecule type" value="Genomic_DNA"/>
</dbReference>
<dbReference type="InterPro" id="IPR015366">
    <property type="entry name" value="S53_propep"/>
</dbReference>
<comment type="subcellular location">
    <subcellularLocation>
        <location evidence="3">Secreted</location>
        <location evidence="3">Extracellular space</location>
    </subcellularLocation>
</comment>
<dbReference type="GO" id="GO:0004252">
    <property type="term" value="F:serine-type endopeptidase activity"/>
    <property type="evidence" value="ECO:0007669"/>
    <property type="project" value="UniProtKB-UniRule"/>
</dbReference>
<feature type="active site" description="Charge relay system" evidence="12">
    <location>
        <position position="593"/>
    </location>
</feature>
<dbReference type="OrthoDB" id="409122at2759"/>
<evidence type="ECO:0000256" key="10">
    <source>
        <dbReference type="ARBA" id="ARBA00022837"/>
    </source>
</evidence>
<keyword evidence="7 14" id="KW-0732">Signal</keyword>
<keyword evidence="11" id="KW-0865">Zymogen</keyword>
<feature type="binding site" evidence="12">
    <location>
        <position position="655"/>
    </location>
    <ligand>
        <name>Ca(2+)</name>
        <dbReference type="ChEBI" id="CHEBI:29108"/>
    </ligand>
</feature>
<evidence type="ECO:0000256" key="4">
    <source>
        <dbReference type="ARBA" id="ARBA00012462"/>
    </source>
</evidence>
<keyword evidence="17" id="KW-1185">Reference proteome</keyword>
<dbReference type="Proteomes" id="UP000054383">
    <property type="component" value="Unassembled WGS sequence"/>
</dbReference>
<evidence type="ECO:0000256" key="3">
    <source>
        <dbReference type="ARBA" id="ARBA00004239"/>
    </source>
</evidence>
<feature type="binding site" evidence="12">
    <location>
        <position position="634"/>
    </location>
    <ligand>
        <name>Ca(2+)</name>
        <dbReference type="ChEBI" id="CHEBI:29108"/>
    </ligand>
</feature>
<comment type="catalytic activity">
    <reaction evidence="1">
        <text>Release of an N-terminal tripeptide from a polypeptide.</text>
        <dbReference type="EC" id="3.4.14.10"/>
    </reaction>
</comment>
<reference evidence="16 17" key="1">
    <citation type="submission" date="2015-04" db="EMBL/GenBank/DDBJ databases">
        <authorList>
            <person name="Syromyatnikov M.Y."/>
            <person name="Popov V.N."/>
        </authorList>
    </citation>
    <scope>NUCLEOTIDE SEQUENCE [LARGE SCALE GENOMIC DNA]</scope>
    <source>
        <strain evidence="16">WF-38-12</strain>
    </source>
</reference>
<evidence type="ECO:0000256" key="13">
    <source>
        <dbReference type="SAM" id="MobiDB-lite"/>
    </source>
</evidence>
<evidence type="ECO:0000256" key="12">
    <source>
        <dbReference type="PROSITE-ProRule" id="PRU01032"/>
    </source>
</evidence>
<comment type="cofactor">
    <cofactor evidence="12">
        <name>Ca(2+)</name>
        <dbReference type="ChEBI" id="CHEBI:29108"/>
    </cofactor>
    <text evidence="12">Binds 1 Ca(2+) ion per subunit.</text>
</comment>
<dbReference type="InterPro" id="IPR036852">
    <property type="entry name" value="Peptidase_S8/S53_dom_sf"/>
</dbReference>
<keyword evidence="9 12" id="KW-0720">Serine protease</keyword>
<dbReference type="GO" id="GO:0008240">
    <property type="term" value="F:tripeptidyl-peptidase activity"/>
    <property type="evidence" value="ECO:0007669"/>
    <property type="project" value="UniProtKB-EC"/>
</dbReference>
<keyword evidence="8 12" id="KW-0378">Hydrolase</keyword>
<proteinExistence type="predicted"/>
<evidence type="ECO:0000256" key="5">
    <source>
        <dbReference type="ARBA" id="ARBA00022670"/>
    </source>
</evidence>
<dbReference type="Pfam" id="PF00082">
    <property type="entry name" value="Peptidase_S8"/>
    <property type="match status" value="1"/>
</dbReference>
<feature type="signal peptide" evidence="14">
    <location>
        <begin position="1"/>
        <end position="19"/>
    </location>
</feature>
<feature type="compositionally biased region" description="Basic residues" evidence="13">
    <location>
        <begin position="189"/>
        <end position="198"/>
    </location>
</feature>
<dbReference type="SUPFAM" id="SSF54897">
    <property type="entry name" value="Protease propeptides/inhibitors"/>
    <property type="match status" value="1"/>
</dbReference>
<sequence length="676" mass="74461">MIFAQLAAVSVLAALSATAAPSPASHVLHEKRHRPSTDWVKGARIESSAVLPIRIGLTQTDLHKGPDYLMDVSDPRSENYGQYFSMEQVHAMFAPAEDHVHAIKEWLHESGIDMSRLVHSDNKGWLAFDATTEEAERLFQTEYYEHEHEQSDRVRVGCDGYYLPEHLAPHIDYITPGVKMTQAVKRTIKRTPKMKSKRSSQTGAARTALHATAEMSIPPEGWSAPEGVSPELVGCGFNMTPPCIRALYDIPLPTNKPNPKNALGLYEQGDYFAKKDLDLYWKNIYPVVPQGTYPKPQLIDGANYSVPANSSLNTGESNIDIQMTTSLIYPQEVILYQVDDQLYEPAEVATTNLFNTFLDALDGSYCTYSAYGETGDDPDIDPIYPDQRPGGYKGKLQCGVYKPTNVISASYGQAEADLPSKYVERQCNEFMKLAMQGHTLLFCSGDYGVASLPNDSGHKNGCLGPESRIFNPQYPSGCPWVTSVGGTMLYNDQTVNDPESVMQVNLGGTAANFSSAGGFSNYFKTPWYQKLAVEEYFRIGDPQYPYYEELGVDFNTTKGLYNRIGRGFPDISANGAFFSSFLGGKFTHFYGTSLATPLWAAVITLINEERLAAGKSSVGFLNPVLYANPHVLKDITNGTNLGCDSDGFSAVEGWDPVTGLGTPDFPKLRELLLSLP</sequence>